<sequence length="445" mass="50453">MRDRLRSTPQLRIFSQNVNRNWGYMDSLLADFVDDYDLLFIQEPPWRLIRHAPSAHNREGEEVIGAPMSPNWGTLVRPSGIDSPPRVAVYFANSIANLRPGLRRDLIDNRDILLFSLGIGEDVILLANVYSDSQHSAITLLFESVMTIPRLHFMCGDFNVRHASWDPQGPEHSIHADHLVETATALGLTRALPVVEGPTHFPPQQGLHPTVIDLMFVPTDLRFVLYCEIVPEARGTSDHAPLTLVLPGPGSLVPVTKWSIKKGSEEEASYRDAVSSALDPWLNWHGETSAEIDDVVSAISTILNKAWENHAKESRLGKSSKGWWTDECSGALDAYRASRDGEDWKLYRKVMRQAKRAFFDDRIQEVATMNRRPWDLMSWTRQRNLPSYEAISYRGEPCNDLDSLWTALDGSYNAASDRVVAHRFLTCYRDVHSHRNFCRPAGQRI</sequence>
<dbReference type="AlphaFoldDB" id="Q9C4A8"/>
<accession>Q9C4A8</accession>
<evidence type="ECO:0000259" key="1">
    <source>
        <dbReference type="Pfam" id="PF14529"/>
    </source>
</evidence>
<dbReference type="InterPro" id="IPR036691">
    <property type="entry name" value="Endo/exonu/phosph_ase_sf"/>
</dbReference>
<reference evidence="2" key="2">
    <citation type="journal article" date="2002" name="Biosci. Biotechnol. Biochem.">
        <title>Genetic evidence that two types of retroelements evolved through different pathways in ectomycorrhizal homobasidiomycetes Tricholoma spp.</title>
        <authorList>
            <person name="Murata H."/>
            <person name="Babasaki K."/>
            <person name="Miyazaki Y."/>
            <person name="Yamada A."/>
        </authorList>
    </citation>
    <scope>NUCLEOTIDE SEQUENCE</scope>
</reference>
<evidence type="ECO:0000313" key="2">
    <source>
        <dbReference type="EMBL" id="BAB32464.1"/>
    </source>
</evidence>
<dbReference type="EMBL" id="AB047280">
    <property type="protein sequence ID" value="BAB32464.1"/>
    <property type="molecule type" value="Genomic_DNA"/>
</dbReference>
<protein>
    <submittedName>
        <fullName evidence="2">Pol-like protein Pol-1</fullName>
    </submittedName>
</protein>
<dbReference type="Gene3D" id="3.60.10.10">
    <property type="entry name" value="Endonuclease/exonuclease/phosphatase"/>
    <property type="match status" value="1"/>
</dbReference>
<dbReference type="Pfam" id="PF14529">
    <property type="entry name" value="Exo_endo_phos_2"/>
    <property type="match status" value="1"/>
</dbReference>
<dbReference type="InterPro" id="IPR005135">
    <property type="entry name" value="Endo/exonuclease/phosphatase"/>
</dbReference>
<feature type="domain" description="Endonuclease/exonuclease/phosphatase" evidence="1">
    <location>
        <begin position="125"/>
        <end position="242"/>
    </location>
</feature>
<proteinExistence type="predicted"/>
<reference evidence="2" key="3">
    <citation type="journal article" date="2005" name="Mycorrhiza">
        <title>Intra- and inter-specific variations in the copy number of two types of retrotransposons from the ectomycorrhizal basidiomycete Tricholoma matsutake.</title>
        <authorList>
            <person name="Murata H."/>
            <person name="Babasaki K."/>
        </authorList>
    </citation>
    <scope>NUCLEOTIDE SEQUENCE</scope>
</reference>
<dbReference type="SUPFAM" id="SSF56219">
    <property type="entry name" value="DNase I-like"/>
    <property type="match status" value="1"/>
</dbReference>
<name>Q9C4A8_TRIMT</name>
<dbReference type="GO" id="GO:0003824">
    <property type="term" value="F:catalytic activity"/>
    <property type="evidence" value="ECO:0007669"/>
    <property type="project" value="InterPro"/>
</dbReference>
<reference evidence="2" key="1">
    <citation type="journal article" date="2001" name="Biosci. Biotechnol. Biochem.">
        <title>marY2N, a LINE-like non-long terminal repeat (non-LTR) retroelement from the ectomycorrhizal homobasidiomycete Tricholoma matsutake.</title>
        <authorList>
            <person name="Murata H."/>
            <person name="Miyazaki Y."/>
            <person name="Yamada A."/>
        </authorList>
    </citation>
    <scope>NUCLEOTIDE SEQUENCE</scope>
</reference>
<organism evidence="2">
    <name type="scientific">Tricholoma matsutake</name>
    <name type="common">Matsutake mushroom</name>
    <name type="synonym">Tricholoma nauseosum</name>
    <dbReference type="NCBI Taxonomy" id="40145"/>
    <lineage>
        <taxon>Eukaryota</taxon>
        <taxon>Fungi</taxon>
        <taxon>Dikarya</taxon>
        <taxon>Basidiomycota</taxon>
        <taxon>Agaricomycotina</taxon>
        <taxon>Agaricomycetes</taxon>
        <taxon>Agaricomycetidae</taxon>
        <taxon>Agaricales</taxon>
        <taxon>Tricholomatineae</taxon>
        <taxon>Tricholomataceae</taxon>
        <taxon>Tricholoma</taxon>
    </lineage>
</organism>